<dbReference type="AlphaFoldDB" id="A0A814XS65"/>
<evidence type="ECO:0000313" key="5">
    <source>
        <dbReference type="EMBL" id="CAF3983240.1"/>
    </source>
</evidence>
<reference evidence="3" key="1">
    <citation type="submission" date="2021-02" db="EMBL/GenBank/DDBJ databases">
        <authorList>
            <person name="Nowell W R."/>
        </authorList>
    </citation>
    <scope>NUCLEOTIDE SEQUENCE</scope>
</reference>
<dbReference type="GO" id="GO:0003824">
    <property type="term" value="F:catalytic activity"/>
    <property type="evidence" value="ECO:0007669"/>
    <property type="project" value="InterPro"/>
</dbReference>
<dbReference type="Proteomes" id="UP000677228">
    <property type="component" value="Unassembled WGS sequence"/>
</dbReference>
<feature type="domain" description="Condensation" evidence="1">
    <location>
        <begin position="27"/>
        <end position="99"/>
    </location>
</feature>
<proteinExistence type="predicted"/>
<evidence type="ECO:0000313" key="3">
    <source>
        <dbReference type="EMBL" id="CAF1219705.1"/>
    </source>
</evidence>
<dbReference type="Proteomes" id="UP000682733">
    <property type="component" value="Unassembled WGS sequence"/>
</dbReference>
<accession>A0A814XS65</accession>
<dbReference type="EMBL" id="CAJNOQ010009256">
    <property type="protein sequence ID" value="CAF1219705.1"/>
    <property type="molecule type" value="Genomic_DNA"/>
</dbReference>
<dbReference type="EMBL" id="CAJOBC010009259">
    <property type="protein sequence ID" value="CAF3983240.1"/>
    <property type="molecule type" value="Genomic_DNA"/>
</dbReference>
<dbReference type="Proteomes" id="UP000681722">
    <property type="component" value="Unassembled WGS sequence"/>
</dbReference>
<dbReference type="InterPro" id="IPR023213">
    <property type="entry name" value="CAT-like_dom_sf"/>
</dbReference>
<gene>
    <name evidence="3" type="ORF">GPM918_LOCUS24625</name>
    <name evidence="2" type="ORF">OVA965_LOCUS13438</name>
    <name evidence="5" type="ORF">SRO942_LOCUS24628</name>
    <name evidence="4" type="ORF">TMI583_LOCUS13439</name>
</gene>
<name>A0A814XS65_9BILA</name>
<dbReference type="Proteomes" id="UP000663829">
    <property type="component" value="Unassembled WGS sequence"/>
</dbReference>
<protein>
    <recommendedName>
        <fullName evidence="1">Condensation domain-containing protein</fullName>
    </recommendedName>
</protein>
<dbReference type="EMBL" id="CAJNOK010005595">
    <property type="protein sequence ID" value="CAF0978113.1"/>
    <property type="molecule type" value="Genomic_DNA"/>
</dbReference>
<evidence type="ECO:0000313" key="6">
    <source>
        <dbReference type="Proteomes" id="UP000663829"/>
    </source>
</evidence>
<dbReference type="Gene3D" id="3.30.559.10">
    <property type="entry name" value="Chloramphenicol acetyltransferase-like domain"/>
    <property type="match status" value="1"/>
</dbReference>
<keyword evidence="6" id="KW-1185">Reference proteome</keyword>
<dbReference type="InterPro" id="IPR001242">
    <property type="entry name" value="Condensation_dom"/>
</dbReference>
<dbReference type="Gene3D" id="3.30.559.30">
    <property type="entry name" value="Nonribosomal peptide synthetase, condensation domain"/>
    <property type="match status" value="1"/>
</dbReference>
<dbReference type="SUPFAM" id="SSF52777">
    <property type="entry name" value="CoA-dependent acyltransferases"/>
    <property type="match status" value="1"/>
</dbReference>
<dbReference type="Pfam" id="PF00668">
    <property type="entry name" value="Condensation"/>
    <property type="match status" value="1"/>
</dbReference>
<evidence type="ECO:0000259" key="1">
    <source>
        <dbReference type="Pfam" id="PF00668"/>
    </source>
</evidence>
<evidence type="ECO:0000313" key="4">
    <source>
        <dbReference type="EMBL" id="CAF3748711.1"/>
    </source>
</evidence>
<dbReference type="OrthoDB" id="10214379at2759"/>
<organism evidence="3 6">
    <name type="scientific">Didymodactylos carnosus</name>
    <dbReference type="NCBI Taxonomy" id="1234261"/>
    <lineage>
        <taxon>Eukaryota</taxon>
        <taxon>Metazoa</taxon>
        <taxon>Spiralia</taxon>
        <taxon>Gnathifera</taxon>
        <taxon>Rotifera</taxon>
        <taxon>Eurotatoria</taxon>
        <taxon>Bdelloidea</taxon>
        <taxon>Philodinida</taxon>
        <taxon>Philodinidae</taxon>
        <taxon>Didymodactylos</taxon>
    </lineage>
</organism>
<dbReference type="EMBL" id="CAJOBA010005600">
    <property type="protein sequence ID" value="CAF3748711.1"/>
    <property type="molecule type" value="Genomic_DNA"/>
</dbReference>
<comment type="caution">
    <text evidence="3">The sequence shown here is derived from an EMBL/GenBank/DDBJ whole genome shotgun (WGS) entry which is preliminary data.</text>
</comment>
<sequence length="99" mass="11669">MLKCHLINVAQQQQISSNKEELLVGSYILFLFHHIVFDGTSTDLFLNDLREAYRTQTKLTPLPLQYIDCSQYERHMDMSEARSYWLQQLAGYETELQLP</sequence>
<evidence type="ECO:0000313" key="2">
    <source>
        <dbReference type="EMBL" id="CAF0978113.1"/>
    </source>
</evidence>